<organism evidence="2 3">
    <name type="scientific">Candidatus Enterovibrio escicola</name>
    <dbReference type="NCBI Taxonomy" id="1927127"/>
    <lineage>
        <taxon>Bacteria</taxon>
        <taxon>Pseudomonadati</taxon>
        <taxon>Pseudomonadota</taxon>
        <taxon>Gammaproteobacteria</taxon>
        <taxon>Vibrionales</taxon>
        <taxon>Vibrionaceae</taxon>
        <taxon>Enterovibrio</taxon>
    </lineage>
</organism>
<evidence type="ECO:0000259" key="1">
    <source>
        <dbReference type="Pfam" id="PF13737"/>
    </source>
</evidence>
<accession>A0A2A5T6X0</accession>
<evidence type="ECO:0000313" key="2">
    <source>
        <dbReference type="EMBL" id="PCS23878.1"/>
    </source>
</evidence>
<dbReference type="InterPro" id="IPR025668">
    <property type="entry name" value="Tnp_DDE_dom"/>
</dbReference>
<dbReference type="EMBL" id="NBYY01000009">
    <property type="protein sequence ID" value="PCS23878.1"/>
    <property type="molecule type" value="Genomic_DNA"/>
</dbReference>
<name>A0A2A5T6X0_9GAMM</name>
<comment type="caution">
    <text evidence="2">The sequence shown here is derived from an EMBL/GenBank/DDBJ whole genome shotgun (WGS) entry which is preliminary data.</text>
</comment>
<evidence type="ECO:0000313" key="3">
    <source>
        <dbReference type="Proteomes" id="UP000219020"/>
    </source>
</evidence>
<reference evidence="3" key="1">
    <citation type="submission" date="2017-04" db="EMBL/GenBank/DDBJ databases">
        <title>Genome evolution of the luminous symbionts of deep sea anglerfish.</title>
        <authorList>
            <person name="Hendry T.A."/>
        </authorList>
    </citation>
    <scope>NUCLEOTIDE SEQUENCE [LARGE SCALE GENOMIC DNA]</scope>
</reference>
<dbReference type="Proteomes" id="UP000219020">
    <property type="component" value="Unassembled WGS sequence"/>
</dbReference>
<gene>
    <name evidence="2" type="ORF">BTN49_0849</name>
</gene>
<feature type="domain" description="Transposase DDE" evidence="1">
    <location>
        <begin position="7"/>
        <end position="63"/>
    </location>
</feature>
<proteinExistence type="predicted"/>
<dbReference type="Pfam" id="PF13737">
    <property type="entry name" value="DDE_Tnp_1_5"/>
    <property type="match status" value="1"/>
</dbReference>
<dbReference type="AlphaFoldDB" id="A0A2A5T6X0"/>
<sequence length="70" mass="7696">MHCLMHHGHRGSGFTFSDTAIETALIVKGIFKLLLSGLEGVLNLVFMLMNISLKSPTDTCISNAFEDRKS</sequence>
<keyword evidence="3" id="KW-1185">Reference proteome</keyword>
<protein>
    <submittedName>
        <fullName evidence="2">Mobile element protein</fullName>
    </submittedName>
</protein>